<sequence length="224" mass="26329">MQASINEFLTTEFNNSIDKNYKVLSKYFETKHSHFIELTSLINENLKCLILDLHQASIFSTNHLLERVMKLVLIKKYTIGINYSQPELYNQKTEEAIKKYDAEKLFNTLLFAKNEKLITEQEYKILNELRDKVRNPYSHAETKKIIADAPPKFKGYMFNINDVKEQLMQGKPINAGIKTEITTLSSTFSQLYQENFSKDLALDYFRTVFEILIKLDQRLNRLSH</sequence>
<reference evidence="1 2" key="1">
    <citation type="submission" date="2019-02" db="EMBL/GenBank/DDBJ databases">
        <title>Pedobacter sp. RP-3-21 sp. nov., isolated from Arctic soil.</title>
        <authorList>
            <person name="Dahal R.H."/>
        </authorList>
    </citation>
    <scope>NUCLEOTIDE SEQUENCE [LARGE SCALE GENOMIC DNA]</scope>
    <source>
        <strain evidence="1 2">RP-3-21</strain>
    </source>
</reference>
<dbReference type="EMBL" id="SJSO01000005">
    <property type="protein sequence ID" value="TCD27765.1"/>
    <property type="molecule type" value="Genomic_DNA"/>
</dbReference>
<evidence type="ECO:0000313" key="1">
    <source>
        <dbReference type="EMBL" id="TCD27765.1"/>
    </source>
</evidence>
<dbReference type="OrthoDB" id="1354978at2"/>
<proteinExistence type="predicted"/>
<protein>
    <submittedName>
        <fullName evidence="1">Uncharacterized protein</fullName>
    </submittedName>
</protein>
<gene>
    <name evidence="1" type="ORF">EZ456_07395</name>
</gene>
<accession>A0A4R0Q152</accession>
<organism evidence="1 2">
    <name type="scientific">Pedobacter psychrodurus</name>
    <dbReference type="NCBI Taxonomy" id="2530456"/>
    <lineage>
        <taxon>Bacteria</taxon>
        <taxon>Pseudomonadati</taxon>
        <taxon>Bacteroidota</taxon>
        <taxon>Sphingobacteriia</taxon>
        <taxon>Sphingobacteriales</taxon>
        <taxon>Sphingobacteriaceae</taxon>
        <taxon>Pedobacter</taxon>
    </lineage>
</organism>
<name>A0A4R0Q152_9SPHI</name>
<comment type="caution">
    <text evidence="1">The sequence shown here is derived from an EMBL/GenBank/DDBJ whole genome shotgun (WGS) entry which is preliminary data.</text>
</comment>
<evidence type="ECO:0000313" key="2">
    <source>
        <dbReference type="Proteomes" id="UP000293925"/>
    </source>
</evidence>
<dbReference type="RefSeq" id="WP_131528775.1">
    <property type="nucleotide sequence ID" value="NZ_SJSO01000005.1"/>
</dbReference>
<keyword evidence="2" id="KW-1185">Reference proteome</keyword>
<dbReference type="Proteomes" id="UP000293925">
    <property type="component" value="Unassembled WGS sequence"/>
</dbReference>
<dbReference type="AlphaFoldDB" id="A0A4R0Q152"/>